<comment type="caution">
    <text evidence="2">The sequence shown here is derived from an EMBL/GenBank/DDBJ whole genome shotgun (WGS) entry which is preliminary data.</text>
</comment>
<dbReference type="InterPro" id="IPR023577">
    <property type="entry name" value="CYTH_domain"/>
</dbReference>
<dbReference type="Proteomes" id="UP000034264">
    <property type="component" value="Unassembled WGS sequence"/>
</dbReference>
<name>A0A0G1M586_9BACT</name>
<dbReference type="Pfam" id="PF01928">
    <property type="entry name" value="CYTH"/>
    <property type="match status" value="1"/>
</dbReference>
<dbReference type="PROSITE" id="PS51707">
    <property type="entry name" value="CYTH"/>
    <property type="match status" value="1"/>
</dbReference>
<feature type="domain" description="CYTH" evidence="1">
    <location>
        <begin position="2"/>
        <end position="172"/>
    </location>
</feature>
<organism evidence="2 3">
    <name type="scientific">Candidatus Amesbacteria bacterium GW2011_GWC2_45_19</name>
    <dbReference type="NCBI Taxonomy" id="1618366"/>
    <lineage>
        <taxon>Bacteria</taxon>
        <taxon>Candidatus Amesiibacteriota</taxon>
    </lineage>
</organism>
<dbReference type="SUPFAM" id="SSF55154">
    <property type="entry name" value="CYTH-like phosphatases"/>
    <property type="match status" value="1"/>
</dbReference>
<evidence type="ECO:0000259" key="1">
    <source>
        <dbReference type="PROSITE" id="PS51707"/>
    </source>
</evidence>
<dbReference type="EMBL" id="LCKS01000001">
    <property type="protein sequence ID" value="KKU03424.1"/>
    <property type="molecule type" value="Genomic_DNA"/>
</dbReference>
<reference evidence="2 3" key="1">
    <citation type="journal article" date="2015" name="Nature">
        <title>rRNA introns, odd ribosomes, and small enigmatic genomes across a large radiation of phyla.</title>
        <authorList>
            <person name="Brown C.T."/>
            <person name="Hug L.A."/>
            <person name="Thomas B.C."/>
            <person name="Sharon I."/>
            <person name="Castelle C.J."/>
            <person name="Singh A."/>
            <person name="Wilkins M.J."/>
            <person name="Williams K.H."/>
            <person name="Banfield J.F."/>
        </authorList>
    </citation>
    <scope>NUCLEOTIDE SEQUENCE [LARGE SCALE GENOMIC DNA]</scope>
</reference>
<sequence>MDTEFEAKFYPVDKEKYRQKLKLIGAHLVIPERKMRRSLIDRRFHPEFKCDYIRVRDEGNSIRLSAKIHAQVKGKMSDQKEVDVQVSDYDKTLEIFKAMGYQPELYQESLRETWEYGNAEIVIDIRPGLDPYSEIEAQSEEEVKDIAQKLGLDWNKKIITTVVEIYAEVYRLSISKTLKMLSNITFENNPFEKLTKHSITNSQST</sequence>
<evidence type="ECO:0000313" key="3">
    <source>
        <dbReference type="Proteomes" id="UP000034264"/>
    </source>
</evidence>
<dbReference type="AlphaFoldDB" id="A0A0G1M586"/>
<dbReference type="Gene3D" id="2.40.320.10">
    <property type="entry name" value="Hypothetical Protein Pfu-838710-001"/>
    <property type="match status" value="1"/>
</dbReference>
<gene>
    <name evidence="2" type="ORF">UX05_C0001G0053</name>
</gene>
<protein>
    <recommendedName>
        <fullName evidence="1">CYTH domain-containing protein</fullName>
    </recommendedName>
</protein>
<dbReference type="InterPro" id="IPR033469">
    <property type="entry name" value="CYTH-like_dom_sf"/>
</dbReference>
<proteinExistence type="predicted"/>
<accession>A0A0G1M586</accession>
<evidence type="ECO:0000313" key="2">
    <source>
        <dbReference type="EMBL" id="KKU03424.1"/>
    </source>
</evidence>